<dbReference type="InterPro" id="IPR011006">
    <property type="entry name" value="CheY-like_superfamily"/>
</dbReference>
<feature type="domain" description="OmpR/PhoB-type" evidence="8">
    <location>
        <begin position="146"/>
        <end position="249"/>
    </location>
</feature>
<dbReference type="InterPro" id="IPR016032">
    <property type="entry name" value="Sig_transdc_resp-reg_C-effctor"/>
</dbReference>
<name>A0A4P6F7H8_9MICO</name>
<dbReference type="InterPro" id="IPR001789">
    <property type="entry name" value="Sig_transdc_resp-reg_receiver"/>
</dbReference>
<organism evidence="9 10">
    <name type="scientific">Xylanimonas protaetiae</name>
    <dbReference type="NCBI Taxonomy" id="2509457"/>
    <lineage>
        <taxon>Bacteria</taxon>
        <taxon>Bacillati</taxon>
        <taxon>Actinomycetota</taxon>
        <taxon>Actinomycetes</taxon>
        <taxon>Micrococcales</taxon>
        <taxon>Promicromonosporaceae</taxon>
        <taxon>Xylanimonas</taxon>
    </lineage>
</organism>
<dbReference type="InterPro" id="IPR039420">
    <property type="entry name" value="WalR-like"/>
</dbReference>
<proteinExistence type="predicted"/>
<evidence type="ECO:0000256" key="5">
    <source>
        <dbReference type="PROSITE-ProRule" id="PRU00169"/>
    </source>
</evidence>
<evidence type="ECO:0000256" key="3">
    <source>
        <dbReference type="ARBA" id="ARBA00023125"/>
    </source>
</evidence>
<dbReference type="KEGG" id="xya:ET471_00235"/>
<dbReference type="Pfam" id="PF00486">
    <property type="entry name" value="Trans_reg_C"/>
    <property type="match status" value="1"/>
</dbReference>
<dbReference type="SUPFAM" id="SSF52172">
    <property type="entry name" value="CheY-like"/>
    <property type="match status" value="1"/>
</dbReference>
<feature type="DNA-binding region" description="OmpR/PhoB-type" evidence="6">
    <location>
        <begin position="146"/>
        <end position="249"/>
    </location>
</feature>
<dbReference type="AlphaFoldDB" id="A0A4P6F7H8"/>
<keyword evidence="3 6" id="KW-0238">DNA-binding</keyword>
<dbReference type="PROSITE" id="PS51755">
    <property type="entry name" value="OMPR_PHOB"/>
    <property type="match status" value="1"/>
</dbReference>
<evidence type="ECO:0000256" key="6">
    <source>
        <dbReference type="PROSITE-ProRule" id="PRU01091"/>
    </source>
</evidence>
<dbReference type="PANTHER" id="PTHR48111:SF4">
    <property type="entry name" value="DNA-BINDING DUAL TRANSCRIPTIONAL REGULATOR OMPR"/>
    <property type="match status" value="1"/>
</dbReference>
<evidence type="ECO:0000313" key="9">
    <source>
        <dbReference type="EMBL" id="QAY71664.1"/>
    </source>
</evidence>
<dbReference type="Gene3D" id="3.40.50.2300">
    <property type="match status" value="1"/>
</dbReference>
<evidence type="ECO:0000256" key="4">
    <source>
        <dbReference type="ARBA" id="ARBA00023163"/>
    </source>
</evidence>
<evidence type="ECO:0000256" key="1">
    <source>
        <dbReference type="ARBA" id="ARBA00022553"/>
    </source>
</evidence>
<keyword evidence="4" id="KW-0804">Transcription</keyword>
<dbReference type="Proteomes" id="UP000292118">
    <property type="component" value="Chromosome"/>
</dbReference>
<feature type="modified residue" description="4-aspartylphosphate" evidence="5">
    <location>
        <position position="48"/>
    </location>
</feature>
<dbReference type="GO" id="GO:0000156">
    <property type="term" value="F:phosphorelay response regulator activity"/>
    <property type="evidence" value="ECO:0007669"/>
    <property type="project" value="TreeGrafter"/>
</dbReference>
<dbReference type="Gene3D" id="6.10.250.690">
    <property type="match status" value="1"/>
</dbReference>
<accession>A0A4P6F7H8</accession>
<dbReference type="OrthoDB" id="3197131at2"/>
<dbReference type="CDD" id="cd00383">
    <property type="entry name" value="trans_reg_C"/>
    <property type="match status" value="1"/>
</dbReference>
<reference evidence="9 10" key="1">
    <citation type="submission" date="2019-01" db="EMBL/GenBank/DDBJ databases">
        <title>Genome sequencing of strain FW10M-9.</title>
        <authorList>
            <person name="Heo J."/>
            <person name="Kim S.-J."/>
            <person name="Kim J.-S."/>
            <person name="Hong S.-B."/>
            <person name="Kwon S.-W."/>
        </authorList>
    </citation>
    <scope>NUCLEOTIDE SEQUENCE [LARGE SCALE GENOMIC DNA]</scope>
    <source>
        <strain evidence="9 10">FW10M-9</strain>
    </source>
</reference>
<dbReference type="GO" id="GO:0032993">
    <property type="term" value="C:protein-DNA complex"/>
    <property type="evidence" value="ECO:0007669"/>
    <property type="project" value="TreeGrafter"/>
</dbReference>
<dbReference type="GO" id="GO:0005829">
    <property type="term" value="C:cytosol"/>
    <property type="evidence" value="ECO:0007669"/>
    <property type="project" value="TreeGrafter"/>
</dbReference>
<evidence type="ECO:0000313" key="10">
    <source>
        <dbReference type="Proteomes" id="UP000292118"/>
    </source>
</evidence>
<dbReference type="Gene3D" id="1.10.10.10">
    <property type="entry name" value="Winged helix-like DNA-binding domain superfamily/Winged helix DNA-binding domain"/>
    <property type="match status" value="1"/>
</dbReference>
<evidence type="ECO:0000259" key="8">
    <source>
        <dbReference type="PROSITE" id="PS51755"/>
    </source>
</evidence>
<sequence length="252" mass="26494">MVAEDDPKQAELLRLYAQADGHAVTVVGDGREALEAVRREPPDVLVLDVMLPRVGGLDVARILRADPDPALSGLPILMVTARSAEDDLLLGLDLGADDYVAKPYSPRELMGRVRALARRTRPAPTGGGTLAATGATGAVGAAGASERVHVVGRLRVDAVRHEVHVGDVLVDLTPGEFALLSLLAAAPGRAFTREQLLQDLYGTDRYVSRRTVDMHVMNVRRKLATAADGAADATPAVVTVYGVGYKLAGGAP</sequence>
<evidence type="ECO:0000259" key="7">
    <source>
        <dbReference type="PROSITE" id="PS50110"/>
    </source>
</evidence>
<dbReference type="EMBL" id="CP035493">
    <property type="protein sequence ID" value="QAY71664.1"/>
    <property type="molecule type" value="Genomic_DNA"/>
</dbReference>
<evidence type="ECO:0000256" key="2">
    <source>
        <dbReference type="ARBA" id="ARBA00023015"/>
    </source>
</evidence>
<dbReference type="PROSITE" id="PS50110">
    <property type="entry name" value="RESPONSE_REGULATORY"/>
    <property type="match status" value="1"/>
</dbReference>
<dbReference type="PANTHER" id="PTHR48111">
    <property type="entry name" value="REGULATOR OF RPOS"/>
    <property type="match status" value="1"/>
</dbReference>
<protein>
    <submittedName>
        <fullName evidence="9">Response regulator transcription factor</fullName>
    </submittedName>
</protein>
<feature type="domain" description="Response regulatory" evidence="7">
    <location>
        <begin position="1"/>
        <end position="117"/>
    </location>
</feature>
<dbReference type="InterPro" id="IPR001867">
    <property type="entry name" value="OmpR/PhoB-type_DNA-bd"/>
</dbReference>
<dbReference type="SMART" id="SM00448">
    <property type="entry name" value="REC"/>
    <property type="match status" value="1"/>
</dbReference>
<dbReference type="GO" id="GO:0000976">
    <property type="term" value="F:transcription cis-regulatory region binding"/>
    <property type="evidence" value="ECO:0007669"/>
    <property type="project" value="TreeGrafter"/>
</dbReference>
<dbReference type="GO" id="GO:0006355">
    <property type="term" value="P:regulation of DNA-templated transcription"/>
    <property type="evidence" value="ECO:0007669"/>
    <property type="project" value="InterPro"/>
</dbReference>
<gene>
    <name evidence="9" type="ORF">ET471_00235</name>
</gene>
<keyword evidence="10" id="KW-1185">Reference proteome</keyword>
<keyword evidence="2" id="KW-0805">Transcription regulation</keyword>
<dbReference type="SMART" id="SM00862">
    <property type="entry name" value="Trans_reg_C"/>
    <property type="match status" value="1"/>
</dbReference>
<keyword evidence="1 5" id="KW-0597">Phosphoprotein</keyword>
<dbReference type="SUPFAM" id="SSF46894">
    <property type="entry name" value="C-terminal effector domain of the bipartite response regulators"/>
    <property type="match status" value="1"/>
</dbReference>
<dbReference type="Pfam" id="PF00072">
    <property type="entry name" value="Response_reg"/>
    <property type="match status" value="1"/>
</dbReference>
<dbReference type="InterPro" id="IPR036388">
    <property type="entry name" value="WH-like_DNA-bd_sf"/>
</dbReference>